<dbReference type="SUPFAM" id="SSF55658">
    <property type="entry name" value="L9 N-domain-like"/>
    <property type="match status" value="1"/>
</dbReference>
<dbReference type="EMBL" id="MHQY01000025">
    <property type="protein sequence ID" value="OHA13529.1"/>
    <property type="molecule type" value="Genomic_DNA"/>
</dbReference>
<dbReference type="Gene3D" id="3.30.420.10">
    <property type="entry name" value="Ribonuclease H-like superfamily/Ribonuclease H"/>
    <property type="match status" value="1"/>
</dbReference>
<evidence type="ECO:0000313" key="2">
    <source>
        <dbReference type="EMBL" id="OHA13529.1"/>
    </source>
</evidence>
<dbReference type="InterPro" id="IPR036397">
    <property type="entry name" value="RNaseH_sf"/>
</dbReference>
<dbReference type="InterPro" id="IPR011320">
    <property type="entry name" value="RNase_H1_N"/>
</dbReference>
<dbReference type="Proteomes" id="UP000177171">
    <property type="component" value="Unassembled WGS sequence"/>
</dbReference>
<dbReference type="InterPro" id="IPR037056">
    <property type="entry name" value="RNase_H1_N_sf"/>
</dbReference>
<dbReference type="AlphaFoldDB" id="A0A1G2LRN5"/>
<protein>
    <submittedName>
        <fullName evidence="2">Ribonuclease HI</fullName>
    </submittedName>
</protein>
<feature type="domain" description="Ribonuclease H1 N-terminal" evidence="1">
    <location>
        <begin position="5"/>
        <end position="50"/>
    </location>
</feature>
<dbReference type="InterPro" id="IPR012337">
    <property type="entry name" value="RNaseH-like_sf"/>
</dbReference>
<sequence>MAEKKFYAYSVPRTGKRGIAESWKECEKIVKGEENARFKGFKSRTDAEDWLSAGADYSVKKKLPKGVYFDAGTGRGNGVEVSVTDEEGNDLLHEVLPKKKINRFGKHLLGAEVTNNFGELLACRFALEIAVKKNIKKIFGDSRLVIDYWSKGYMNMKEMAPETIELAYIVSSLRKDFERRGGRMEYVSGDDNPADLGFHK</sequence>
<name>A0A1G2LRN5_9BACT</name>
<dbReference type="SUPFAM" id="SSF53098">
    <property type="entry name" value="Ribonuclease H-like"/>
    <property type="match status" value="1"/>
</dbReference>
<dbReference type="Gene3D" id="3.40.970.10">
    <property type="entry name" value="Ribonuclease H1, N-terminal domain"/>
    <property type="match status" value="1"/>
</dbReference>
<organism evidence="2 3">
    <name type="scientific">Candidatus Sungbacteria bacterium RIFCSPLOWO2_12_FULL_41_11</name>
    <dbReference type="NCBI Taxonomy" id="1802286"/>
    <lineage>
        <taxon>Bacteria</taxon>
        <taxon>Candidatus Sungiibacteriota</taxon>
    </lineage>
</organism>
<gene>
    <name evidence="2" type="ORF">A3G49_00320</name>
</gene>
<accession>A0A1G2LRN5</accession>
<evidence type="ECO:0000259" key="1">
    <source>
        <dbReference type="Pfam" id="PF01693"/>
    </source>
</evidence>
<dbReference type="InterPro" id="IPR009027">
    <property type="entry name" value="Ribosomal_bL9/RNase_H1_N"/>
</dbReference>
<dbReference type="Pfam" id="PF01693">
    <property type="entry name" value="Cauli_VI"/>
    <property type="match status" value="1"/>
</dbReference>
<evidence type="ECO:0000313" key="3">
    <source>
        <dbReference type="Proteomes" id="UP000177171"/>
    </source>
</evidence>
<proteinExistence type="predicted"/>
<reference evidence="2 3" key="1">
    <citation type="journal article" date="2016" name="Nat. Commun.">
        <title>Thousands of microbial genomes shed light on interconnected biogeochemical processes in an aquifer system.</title>
        <authorList>
            <person name="Anantharaman K."/>
            <person name="Brown C.T."/>
            <person name="Hug L.A."/>
            <person name="Sharon I."/>
            <person name="Castelle C.J."/>
            <person name="Probst A.J."/>
            <person name="Thomas B.C."/>
            <person name="Singh A."/>
            <person name="Wilkins M.J."/>
            <person name="Karaoz U."/>
            <person name="Brodie E.L."/>
            <person name="Williams K.H."/>
            <person name="Hubbard S.S."/>
            <person name="Banfield J.F."/>
        </authorList>
    </citation>
    <scope>NUCLEOTIDE SEQUENCE [LARGE SCALE GENOMIC DNA]</scope>
</reference>
<comment type="caution">
    <text evidence="2">The sequence shown here is derived from an EMBL/GenBank/DDBJ whole genome shotgun (WGS) entry which is preliminary data.</text>
</comment>
<dbReference type="GO" id="GO:0003676">
    <property type="term" value="F:nucleic acid binding"/>
    <property type="evidence" value="ECO:0007669"/>
    <property type="project" value="InterPro"/>
</dbReference>